<dbReference type="InterPro" id="IPR002110">
    <property type="entry name" value="Ankyrin_rpt"/>
</dbReference>
<keyword evidence="6" id="KW-1185">Reference proteome</keyword>
<keyword evidence="2 3" id="KW-0040">ANK repeat</keyword>
<dbReference type="SMART" id="SM00248">
    <property type="entry name" value="ANK"/>
    <property type="match status" value="22"/>
</dbReference>
<dbReference type="Pfam" id="PF12796">
    <property type="entry name" value="Ank_2"/>
    <property type="match status" value="3"/>
</dbReference>
<feature type="repeat" description="ANK" evidence="3">
    <location>
        <begin position="1225"/>
        <end position="1251"/>
    </location>
</feature>
<feature type="repeat" description="ANK" evidence="3">
    <location>
        <begin position="719"/>
        <end position="751"/>
    </location>
</feature>
<protein>
    <recommendedName>
        <fullName evidence="4">Nephrocystin 3-like N-terminal domain-containing protein</fullName>
    </recommendedName>
</protein>
<feature type="repeat" description="ANK" evidence="3">
    <location>
        <begin position="657"/>
        <end position="689"/>
    </location>
</feature>
<evidence type="ECO:0000313" key="6">
    <source>
        <dbReference type="Proteomes" id="UP001160390"/>
    </source>
</evidence>
<reference evidence="5" key="1">
    <citation type="submission" date="2023-01" db="EMBL/GenBank/DDBJ databases">
        <authorList>
            <person name="Piombo E."/>
        </authorList>
    </citation>
    <scope>NUCLEOTIDE SEQUENCE</scope>
</reference>
<dbReference type="PROSITE" id="PS50297">
    <property type="entry name" value="ANK_REP_REGION"/>
    <property type="match status" value="7"/>
</dbReference>
<evidence type="ECO:0000256" key="2">
    <source>
        <dbReference type="ARBA" id="ARBA00023043"/>
    </source>
</evidence>
<dbReference type="SUPFAM" id="SSF48403">
    <property type="entry name" value="Ankyrin repeat"/>
    <property type="match status" value="6"/>
</dbReference>
<feature type="repeat" description="ANK" evidence="3">
    <location>
        <begin position="576"/>
        <end position="608"/>
    </location>
</feature>
<dbReference type="Proteomes" id="UP001160390">
    <property type="component" value="Unassembled WGS sequence"/>
</dbReference>
<feature type="repeat" description="ANK" evidence="3">
    <location>
        <begin position="915"/>
        <end position="949"/>
    </location>
</feature>
<dbReference type="Gene3D" id="3.40.50.300">
    <property type="entry name" value="P-loop containing nucleotide triphosphate hydrolases"/>
    <property type="match status" value="1"/>
</dbReference>
<evidence type="ECO:0000313" key="5">
    <source>
        <dbReference type="EMBL" id="CAI6093063.1"/>
    </source>
</evidence>
<name>A0AA35Q265_9HYPO</name>
<dbReference type="InterPro" id="IPR056884">
    <property type="entry name" value="NPHP3-like_N"/>
</dbReference>
<dbReference type="PANTHER" id="PTHR24198:SF195">
    <property type="entry name" value="DEATH DOMAIN-CONTAINING PROTEIN"/>
    <property type="match status" value="1"/>
</dbReference>
<dbReference type="InterPro" id="IPR036770">
    <property type="entry name" value="Ankyrin_rpt-contain_sf"/>
</dbReference>
<gene>
    <name evidence="5" type="ORF">CCHLO57077_00000111</name>
</gene>
<dbReference type="Gene3D" id="1.25.40.20">
    <property type="entry name" value="Ankyrin repeat-containing domain"/>
    <property type="match status" value="8"/>
</dbReference>
<dbReference type="Pfam" id="PF24883">
    <property type="entry name" value="NPHP3_N"/>
    <property type="match status" value="1"/>
</dbReference>
<dbReference type="PANTHER" id="PTHR24198">
    <property type="entry name" value="ANKYRIN REPEAT AND PROTEIN KINASE DOMAIN-CONTAINING PROTEIN"/>
    <property type="match status" value="1"/>
</dbReference>
<evidence type="ECO:0000256" key="3">
    <source>
        <dbReference type="PROSITE-ProRule" id="PRU00023"/>
    </source>
</evidence>
<dbReference type="Pfam" id="PF00023">
    <property type="entry name" value="Ank"/>
    <property type="match status" value="2"/>
</dbReference>
<feature type="repeat" description="ANK" evidence="3">
    <location>
        <begin position="610"/>
        <end position="636"/>
    </location>
</feature>
<dbReference type="SUPFAM" id="SSF52540">
    <property type="entry name" value="P-loop containing nucleoside triphosphate hydrolases"/>
    <property type="match status" value="1"/>
</dbReference>
<evidence type="ECO:0000256" key="1">
    <source>
        <dbReference type="ARBA" id="ARBA00022737"/>
    </source>
</evidence>
<feature type="repeat" description="ANK" evidence="3">
    <location>
        <begin position="1593"/>
        <end position="1632"/>
    </location>
</feature>
<feature type="repeat" description="ANK" evidence="3">
    <location>
        <begin position="950"/>
        <end position="982"/>
    </location>
</feature>
<dbReference type="InterPro" id="IPR027417">
    <property type="entry name" value="P-loop_NTPase"/>
</dbReference>
<feature type="repeat" description="ANK" evidence="3">
    <location>
        <begin position="820"/>
        <end position="850"/>
    </location>
</feature>
<feature type="domain" description="Nephrocystin 3-like N-terminal" evidence="4">
    <location>
        <begin position="70"/>
        <end position="232"/>
    </location>
</feature>
<keyword evidence="1" id="KW-0677">Repeat</keyword>
<accession>A0AA35Q265</accession>
<evidence type="ECO:0000259" key="4">
    <source>
        <dbReference type="Pfam" id="PF24883"/>
    </source>
</evidence>
<dbReference type="PRINTS" id="PR01415">
    <property type="entry name" value="ANKYRIN"/>
</dbReference>
<feature type="repeat" description="ANK" evidence="3">
    <location>
        <begin position="1908"/>
        <end position="1938"/>
    </location>
</feature>
<organism evidence="5 6">
    <name type="scientific">Clonostachys chloroleuca</name>
    <dbReference type="NCBI Taxonomy" id="1926264"/>
    <lineage>
        <taxon>Eukaryota</taxon>
        <taxon>Fungi</taxon>
        <taxon>Dikarya</taxon>
        <taxon>Ascomycota</taxon>
        <taxon>Pezizomycotina</taxon>
        <taxon>Sordariomycetes</taxon>
        <taxon>Hypocreomycetidae</taxon>
        <taxon>Hypocreales</taxon>
        <taxon>Bionectriaceae</taxon>
        <taxon>Clonostachys</taxon>
    </lineage>
</organism>
<dbReference type="EMBL" id="CABFNP030001245">
    <property type="protein sequence ID" value="CAI6093063.1"/>
    <property type="molecule type" value="Genomic_DNA"/>
</dbReference>
<dbReference type="PROSITE" id="PS50088">
    <property type="entry name" value="ANK_REPEAT"/>
    <property type="match status" value="11"/>
</dbReference>
<comment type="caution">
    <text evidence="5">The sequence shown here is derived from an EMBL/GenBank/DDBJ whole genome shotgun (WGS) entry which is preliminary data.</text>
</comment>
<sequence length="2087" mass="230620">MTSYEIDFVNSDSDVDAVVIDRDDVSNYNPEQILPQPEEIIQKIRAWLQPTSYDIAGGEYRKHLASHVSGTGSWLTSSDIYKQWLEDDQHGLLWIKGIPGSGKSVMAASLIDGLAEASPGSPVVFFFFRQIIEANHQPEALLRDWMDQILTYSPPLQKKLKDYLEINRSIDSISMEDMWKDLYMAFSGLSNRVFCVADALDEMDKGNESFLQALATLGKWNPQKVKVLITSRPVPTIEGPLRAFQSHCLQIRLQEYMVDIDIATFVQFTLSRSVIPQTDWKTIMDAVPGRANGLFLYAKLAMDAFLEPGADVKTVLGHLPADLNVLYTDLLIEHSRRSGIADSVQRLILQAVTHSTRPLRLLELAEMIKANNPDGKDRDLKATKDLIRAACGPLLEILADETVSVIHHSFTEYLKGTTRPDGSGYPVLKMGPAHAQLAIACLRYLTSGSLKSIVVEEEEYNEDSDGDWYTSRNQVPKDEIQQRLKHPFFEYAAVNWAHHIRRSEAAEQDQTDVLVLVRQFLDNERAMKAWLQTKWNASSRGAAQGVTKIHIAAKLGLFSYLKELIQTMQPDLPDATGRTPLWWAAHEGHEEAVYELIKAGANPDQPESVRGLKPLHEAANLNHPAVVSVLLEAGVDPLTPKTKEDPGRRCGNAPTTVGHTPLMYACRNGHLESVDAFLPFLKDIDTAHRALAWSAGVAKSKVVARILQHPGIDVNTKIRGDTALYLACGTADVETIRCLLEAGADPRVQSLDSGDEFDSDSFYVPFGEEKQNPNRKTCLHRLCGSGNRGYMDDNRNAEDLQTIFSLLINAGADINYRDPSGQTPLHNAVSSPVLTRLLLRAGADANVSDDSGVAPIHLVKSIDPMVVLIEEGHADINLAQKDGKTPLLHLLSTYHVETTLKFLEYEPDCSATDRDGDGVLHIALKQWNTGANLLRALLKAGADPNAKNKAGLTPLLSMRRDFKPQLMDVLIEGGADVNATDRQGRSVLFNVLGDSSGSDGKFERITQVVERGFSTHHRDRKGRTLLHEAVLRHDANRIRPSELSQFEFVHGLGLDVHAVDHDGNGLLHELAMRSSNHDSYSGLPLVSLWERLLELGLDLEQTNHDGLIPLHILCSGNTSSSRFEQGVIMPIDFVISRTKDLDRTDSLGATPLHRAVIHGELYSKKLLDAGADPSKATHEGLTPLHIASRCRQSNVVGLLLDELRERTPSPGSPAVGVNAALSDKILNTPLYYACLSGRPETVSLLFDAGADSKKGMVFSACASFEDEDQLWNSGCQEDAILKDQLPLRLKDTRRIPKRGDRYRDVGGLKEDETTRLEEILEMCANNGLEADDFAQLDQRFWDSGYIGEAFHKGHDYTATCLTAIRAKNPSPDVGSDETTGASVSTARVEEILHNSSREARLQSLSASGMLQPDKLRQNHLLSFLRRKEWKFIEKMADEGVDFLNTSCGVSNFTILVSHGYSSLVETVGDIVVQKGFECGDWHAFGDKARPGLWFAKRDISDPSKVAQNPLPLLIGATQRELPNLPMVKLLVEKFGVDVNEMAYSREYVSGEYIIAGTNSPLHSVARGDHWWQVLQALPYLLKAGADIHLRNHLGQTPLLTALKADGNWPGPFNRTAARLLIEAGADVNAIDREGRSCLACARHDVGLVKLLISHGAVVTADSILAAIDSKSVPMLQALLSGGVSANIRADKPSEEALAAERKKRNNRYGWAYGSSIHRHEKFPLFHAGKLLKMIKPPATRQELRETETYIQLVHVLLEHGADPFGKFLVENSSGPDTPSYQEATVLHELLADGSLPEVYLRIPNLDVDHRDAQGRTLLHAVCSGINYPDYVIGSYQQDGQIGEKTTVFQQLLSLGADIEAVDNSSRNVLHYMIGNDDPYWFVEFDKFEASLAEVIKKAPQLMNQPDSSGETPLHAAVLRGATRGRPDIAQALLKAGADHLTVTKKGDNLLHSLASRIRTEQNRDFLEDLVKRGVDINARNFKGETPLFTFCAKSKAKSNDRYVDKQKASEQLKVIPQMERLGADLFVKDNRGRGLLHAAAGGTVDIFKQLLERGLDVTLEDEVQQTPIDVAAACGNNYILELFEKKI</sequence>
<feature type="repeat" description="ANK" evidence="3">
    <location>
        <begin position="1179"/>
        <end position="1201"/>
    </location>
</feature>
<proteinExistence type="predicted"/>